<dbReference type="EMBL" id="DRXG01000124">
    <property type="protein sequence ID" value="HHN52777.1"/>
    <property type="molecule type" value="Genomic_DNA"/>
</dbReference>
<dbReference type="AlphaFoldDB" id="A0A7C4I4R5"/>
<protein>
    <recommendedName>
        <fullName evidence="4">DUF5678 domain-containing protein</fullName>
    </recommendedName>
</protein>
<organism evidence="2">
    <name type="scientific">Caldiarchaeum subterraneum</name>
    <dbReference type="NCBI Taxonomy" id="311458"/>
    <lineage>
        <taxon>Archaea</taxon>
        <taxon>Nitrososphaerota</taxon>
        <taxon>Candidatus Caldarchaeales</taxon>
        <taxon>Candidatus Caldarchaeaceae</taxon>
        <taxon>Candidatus Caldarchaeum</taxon>
    </lineage>
</organism>
<evidence type="ECO:0000313" key="2">
    <source>
        <dbReference type="EMBL" id="HGN89511.1"/>
    </source>
</evidence>
<sequence length="132" mass="15109">MTLVIKKIDPEKVRLFKAEAVKRGLLLHQAIEEAITLWLNTSRSAAETDFEANNRLYEAMKEELRKKHRGEFAVIAEGRLVGIYHEKKEALEALRSLGVNHAILTQIGVDEERRSELEWWGGSIELQNAQDT</sequence>
<dbReference type="EMBL" id="DTCM01000034">
    <property type="protein sequence ID" value="HGL40596.1"/>
    <property type="molecule type" value="Genomic_DNA"/>
</dbReference>
<evidence type="ECO:0000313" key="3">
    <source>
        <dbReference type="EMBL" id="HHN52777.1"/>
    </source>
</evidence>
<reference evidence="2" key="1">
    <citation type="journal article" date="2020" name="mSystems">
        <title>Genome- and Community-Level Interaction Insights into Carbon Utilization and Element Cycling Functions of Hydrothermarchaeota in Hydrothermal Sediment.</title>
        <authorList>
            <person name="Zhou Z."/>
            <person name="Liu Y."/>
            <person name="Xu W."/>
            <person name="Pan J."/>
            <person name="Luo Z.H."/>
            <person name="Li M."/>
        </authorList>
    </citation>
    <scope>NUCLEOTIDE SEQUENCE [LARGE SCALE GENOMIC DNA]</scope>
    <source>
        <strain evidence="3">SpSt-1073</strain>
        <strain evidence="2">SpSt-613</strain>
        <strain evidence="1">SpSt-669</strain>
    </source>
</reference>
<name>A0A7C4I4R5_CALS0</name>
<accession>A0A7C4I4R5</accession>
<proteinExistence type="predicted"/>
<gene>
    <name evidence="3" type="ORF">ENM30_05640</name>
    <name evidence="2" type="ORF">ENT82_00060</name>
    <name evidence="1" type="ORF">ENU43_02895</name>
</gene>
<evidence type="ECO:0008006" key="4">
    <source>
        <dbReference type="Google" id="ProtNLM"/>
    </source>
</evidence>
<evidence type="ECO:0000313" key="1">
    <source>
        <dbReference type="EMBL" id="HGL40596.1"/>
    </source>
</evidence>
<comment type="caution">
    <text evidence="2">The sequence shown here is derived from an EMBL/GenBank/DDBJ whole genome shotgun (WGS) entry which is preliminary data.</text>
</comment>
<dbReference type="EMBL" id="DTAD01000001">
    <property type="protein sequence ID" value="HGN89511.1"/>
    <property type="molecule type" value="Genomic_DNA"/>
</dbReference>